<dbReference type="AlphaFoldDB" id="A0AA87Z770"/>
<gene>
    <name evidence="2" type="ORF">TIFTF001_001054</name>
</gene>
<evidence type="ECO:0000313" key="3">
    <source>
        <dbReference type="Proteomes" id="UP001187192"/>
    </source>
</evidence>
<feature type="region of interest" description="Disordered" evidence="1">
    <location>
        <begin position="49"/>
        <end position="82"/>
    </location>
</feature>
<feature type="compositionally biased region" description="Basic and acidic residues" evidence="1">
    <location>
        <begin position="70"/>
        <end position="82"/>
    </location>
</feature>
<reference evidence="2" key="1">
    <citation type="submission" date="2023-07" db="EMBL/GenBank/DDBJ databases">
        <title>draft genome sequence of fig (Ficus carica).</title>
        <authorList>
            <person name="Takahashi T."/>
            <person name="Nishimura K."/>
        </authorList>
    </citation>
    <scope>NUCLEOTIDE SEQUENCE</scope>
</reference>
<name>A0AA87Z770_FICCA</name>
<evidence type="ECO:0000313" key="2">
    <source>
        <dbReference type="EMBL" id="GMN25785.1"/>
    </source>
</evidence>
<protein>
    <submittedName>
        <fullName evidence="2">Uncharacterized protein</fullName>
    </submittedName>
</protein>
<sequence>MPKKPSAVVEEVAESSILDDWMEEDDSVEGLKTKIERWRSEIHPLYENRNKDNNMSFRRENIANRSTPHRRNDSKKELRRDGSGLFSCFGTAYGCEFSITCGGGSSRRKSSRLDGGDDDDDEVVHLRLSEVQYNDHQYV</sequence>
<organism evidence="2 3">
    <name type="scientific">Ficus carica</name>
    <name type="common">Common fig</name>
    <dbReference type="NCBI Taxonomy" id="3494"/>
    <lineage>
        <taxon>Eukaryota</taxon>
        <taxon>Viridiplantae</taxon>
        <taxon>Streptophyta</taxon>
        <taxon>Embryophyta</taxon>
        <taxon>Tracheophyta</taxon>
        <taxon>Spermatophyta</taxon>
        <taxon>Magnoliopsida</taxon>
        <taxon>eudicotyledons</taxon>
        <taxon>Gunneridae</taxon>
        <taxon>Pentapetalae</taxon>
        <taxon>rosids</taxon>
        <taxon>fabids</taxon>
        <taxon>Rosales</taxon>
        <taxon>Moraceae</taxon>
        <taxon>Ficeae</taxon>
        <taxon>Ficus</taxon>
    </lineage>
</organism>
<dbReference type="EMBL" id="BTGU01000001">
    <property type="protein sequence ID" value="GMN25785.1"/>
    <property type="molecule type" value="Genomic_DNA"/>
</dbReference>
<dbReference type="Proteomes" id="UP001187192">
    <property type="component" value="Unassembled WGS sequence"/>
</dbReference>
<evidence type="ECO:0000256" key="1">
    <source>
        <dbReference type="SAM" id="MobiDB-lite"/>
    </source>
</evidence>
<feature type="compositionally biased region" description="Basic and acidic residues" evidence="1">
    <location>
        <begin position="49"/>
        <end position="62"/>
    </location>
</feature>
<keyword evidence="3" id="KW-1185">Reference proteome</keyword>
<feature type="region of interest" description="Disordered" evidence="1">
    <location>
        <begin position="101"/>
        <end position="120"/>
    </location>
</feature>
<proteinExistence type="predicted"/>
<comment type="caution">
    <text evidence="2">The sequence shown here is derived from an EMBL/GenBank/DDBJ whole genome shotgun (WGS) entry which is preliminary data.</text>
</comment>
<accession>A0AA87Z770</accession>